<organism evidence="1">
    <name type="scientific">Rhizophora mucronata</name>
    <name type="common">Asiatic mangrove</name>
    <dbReference type="NCBI Taxonomy" id="61149"/>
    <lineage>
        <taxon>Eukaryota</taxon>
        <taxon>Viridiplantae</taxon>
        <taxon>Streptophyta</taxon>
        <taxon>Embryophyta</taxon>
        <taxon>Tracheophyta</taxon>
        <taxon>Spermatophyta</taxon>
        <taxon>Magnoliopsida</taxon>
        <taxon>eudicotyledons</taxon>
        <taxon>Gunneridae</taxon>
        <taxon>Pentapetalae</taxon>
        <taxon>rosids</taxon>
        <taxon>fabids</taxon>
        <taxon>Malpighiales</taxon>
        <taxon>Rhizophoraceae</taxon>
        <taxon>Rhizophora</taxon>
    </lineage>
</organism>
<accession>A0A2P2NFL7</accession>
<dbReference type="AlphaFoldDB" id="A0A2P2NFL7"/>
<name>A0A2P2NFL7_RHIMU</name>
<dbReference type="EMBL" id="GGEC01060779">
    <property type="protein sequence ID" value="MBX41263.1"/>
    <property type="molecule type" value="Transcribed_RNA"/>
</dbReference>
<proteinExistence type="predicted"/>
<evidence type="ECO:0000313" key="1">
    <source>
        <dbReference type="EMBL" id="MBX41263.1"/>
    </source>
</evidence>
<sequence>MQIWTRNAHFFSLFMQFPFSKPFELLIQNQLLDEINVNPLPY</sequence>
<reference evidence="1" key="1">
    <citation type="submission" date="2018-02" db="EMBL/GenBank/DDBJ databases">
        <title>Rhizophora mucronata_Transcriptome.</title>
        <authorList>
            <person name="Meera S.P."/>
            <person name="Sreeshan A."/>
            <person name="Augustine A."/>
        </authorList>
    </citation>
    <scope>NUCLEOTIDE SEQUENCE</scope>
    <source>
        <tissue evidence="1">Leaf</tissue>
    </source>
</reference>
<protein>
    <submittedName>
        <fullName evidence="1">Uncharacterized protein</fullName>
    </submittedName>
</protein>